<dbReference type="InterPro" id="IPR021735">
    <property type="entry name" value="DUF3306"/>
</dbReference>
<feature type="compositionally biased region" description="Pro residues" evidence="1">
    <location>
        <begin position="22"/>
        <end position="39"/>
    </location>
</feature>
<accession>A0ABS3KU62</accession>
<gene>
    <name evidence="2" type="ORF">IAI61_18390</name>
</gene>
<sequence length="208" mass="21720">MSGFLGRWSRRKRGEDLSEPGAAPPVPEAAPAPSPPEPAFDPDSLPALDSLGAGSDLSAFLHPKVPELLRQAALRRVWAADPGIRDFVGPADYAWDFNAPDGVPGFALQVGGDLRKLLAQAIGEVTAPETTAEAVPEDTPVVAPPSSPVRLAEPAPPGIAAEEEPEPPPLRERRHGGALPVPGGETTGEEPRVAGRDDPGREQQGRQG</sequence>
<feature type="region of interest" description="Disordered" evidence="1">
    <location>
        <begin position="1"/>
        <end position="50"/>
    </location>
</feature>
<feature type="region of interest" description="Disordered" evidence="1">
    <location>
        <begin position="128"/>
        <end position="208"/>
    </location>
</feature>
<evidence type="ECO:0000313" key="3">
    <source>
        <dbReference type="Proteomes" id="UP001518989"/>
    </source>
</evidence>
<dbReference type="Pfam" id="PF11748">
    <property type="entry name" value="DUF3306"/>
    <property type="match status" value="1"/>
</dbReference>
<feature type="compositionally biased region" description="Basic and acidic residues" evidence="1">
    <location>
        <begin position="189"/>
        <end position="208"/>
    </location>
</feature>
<protein>
    <submittedName>
        <fullName evidence="2">DUF3306 domain-containing protein</fullName>
    </submittedName>
</protein>
<organism evidence="2 3">
    <name type="scientific">Roseomonas haemaphysalidis</name>
    <dbReference type="NCBI Taxonomy" id="2768162"/>
    <lineage>
        <taxon>Bacteria</taxon>
        <taxon>Pseudomonadati</taxon>
        <taxon>Pseudomonadota</taxon>
        <taxon>Alphaproteobacteria</taxon>
        <taxon>Acetobacterales</taxon>
        <taxon>Roseomonadaceae</taxon>
        <taxon>Roseomonas</taxon>
    </lineage>
</organism>
<keyword evidence="3" id="KW-1185">Reference proteome</keyword>
<evidence type="ECO:0000313" key="2">
    <source>
        <dbReference type="EMBL" id="MBO1081016.1"/>
    </source>
</evidence>
<name>A0ABS3KU62_9PROT</name>
<dbReference type="RefSeq" id="WP_207419181.1">
    <property type="nucleotide sequence ID" value="NZ_CP061177.1"/>
</dbReference>
<evidence type="ECO:0000256" key="1">
    <source>
        <dbReference type="SAM" id="MobiDB-lite"/>
    </source>
</evidence>
<reference evidence="2 3" key="1">
    <citation type="submission" date="2020-09" db="EMBL/GenBank/DDBJ databases">
        <title>Roseomonas.</title>
        <authorList>
            <person name="Zhu W."/>
        </authorList>
    </citation>
    <scope>NUCLEOTIDE SEQUENCE [LARGE SCALE GENOMIC DNA]</scope>
    <source>
        <strain evidence="2 3">573</strain>
    </source>
</reference>
<proteinExistence type="predicted"/>
<dbReference type="EMBL" id="JACTNG010000011">
    <property type="protein sequence ID" value="MBO1081016.1"/>
    <property type="molecule type" value="Genomic_DNA"/>
</dbReference>
<comment type="caution">
    <text evidence="2">The sequence shown here is derived from an EMBL/GenBank/DDBJ whole genome shotgun (WGS) entry which is preliminary data.</text>
</comment>
<dbReference type="Proteomes" id="UP001518989">
    <property type="component" value="Unassembled WGS sequence"/>
</dbReference>